<evidence type="ECO:0000313" key="1">
    <source>
        <dbReference type="EMBL" id="GFS63496.1"/>
    </source>
</evidence>
<dbReference type="AlphaFoldDB" id="A0A8X6MLM2"/>
<keyword evidence="2" id="KW-1185">Reference proteome</keyword>
<dbReference type="Proteomes" id="UP000886998">
    <property type="component" value="Unassembled WGS sequence"/>
</dbReference>
<name>A0A8X6MLM2_9ARAC</name>
<sequence>MRGLKDVSVKRKPVQHLMSVVRLKTLLFWEIERRKLASDHLTQPETGATFNIRHS</sequence>
<feature type="non-terminal residue" evidence="1">
    <location>
        <position position="55"/>
    </location>
</feature>
<organism evidence="1 2">
    <name type="scientific">Trichonephila inaurata madagascariensis</name>
    <dbReference type="NCBI Taxonomy" id="2747483"/>
    <lineage>
        <taxon>Eukaryota</taxon>
        <taxon>Metazoa</taxon>
        <taxon>Ecdysozoa</taxon>
        <taxon>Arthropoda</taxon>
        <taxon>Chelicerata</taxon>
        <taxon>Arachnida</taxon>
        <taxon>Araneae</taxon>
        <taxon>Araneomorphae</taxon>
        <taxon>Entelegynae</taxon>
        <taxon>Araneoidea</taxon>
        <taxon>Nephilidae</taxon>
        <taxon>Trichonephila</taxon>
        <taxon>Trichonephila inaurata</taxon>
    </lineage>
</organism>
<gene>
    <name evidence="1" type="ORF">TNIN_280581</name>
</gene>
<reference evidence="1" key="1">
    <citation type="submission" date="2020-08" db="EMBL/GenBank/DDBJ databases">
        <title>Multicomponent nature underlies the extraordinary mechanical properties of spider dragline silk.</title>
        <authorList>
            <person name="Kono N."/>
            <person name="Nakamura H."/>
            <person name="Mori M."/>
            <person name="Yoshida Y."/>
            <person name="Ohtoshi R."/>
            <person name="Malay A.D."/>
            <person name="Moran D.A.P."/>
            <person name="Tomita M."/>
            <person name="Numata K."/>
            <person name="Arakawa K."/>
        </authorList>
    </citation>
    <scope>NUCLEOTIDE SEQUENCE</scope>
</reference>
<accession>A0A8X6MLM2</accession>
<evidence type="ECO:0000313" key="2">
    <source>
        <dbReference type="Proteomes" id="UP000886998"/>
    </source>
</evidence>
<proteinExistence type="predicted"/>
<comment type="caution">
    <text evidence="1">The sequence shown here is derived from an EMBL/GenBank/DDBJ whole genome shotgun (WGS) entry which is preliminary data.</text>
</comment>
<protein>
    <submittedName>
        <fullName evidence="1">Uncharacterized protein</fullName>
    </submittedName>
</protein>
<dbReference type="EMBL" id="BMAV01027922">
    <property type="protein sequence ID" value="GFS63496.1"/>
    <property type="molecule type" value="Genomic_DNA"/>
</dbReference>